<protein>
    <submittedName>
        <fullName evidence="1">Uncharacterized protein</fullName>
    </submittedName>
</protein>
<evidence type="ECO:0000313" key="1">
    <source>
        <dbReference type="EMBL" id="KAK8958281.1"/>
    </source>
</evidence>
<sequence length="79" mass="9099">MAYRLHGEHKLAVKFVEGNKEGTDGLFKSAHESPLFPNLQLMFKNKQHQSHSEIPQEVVTNKVFIRALNWITSHQMEVA</sequence>
<comment type="caution">
    <text evidence="1">The sequence shown here is derived from an EMBL/GenBank/DDBJ whole genome shotgun (WGS) entry which is preliminary data.</text>
</comment>
<gene>
    <name evidence="1" type="ORF">KSP40_PGU010987</name>
</gene>
<evidence type="ECO:0000313" key="2">
    <source>
        <dbReference type="Proteomes" id="UP001412067"/>
    </source>
</evidence>
<organism evidence="1 2">
    <name type="scientific">Platanthera guangdongensis</name>
    <dbReference type="NCBI Taxonomy" id="2320717"/>
    <lineage>
        <taxon>Eukaryota</taxon>
        <taxon>Viridiplantae</taxon>
        <taxon>Streptophyta</taxon>
        <taxon>Embryophyta</taxon>
        <taxon>Tracheophyta</taxon>
        <taxon>Spermatophyta</taxon>
        <taxon>Magnoliopsida</taxon>
        <taxon>Liliopsida</taxon>
        <taxon>Asparagales</taxon>
        <taxon>Orchidaceae</taxon>
        <taxon>Orchidoideae</taxon>
        <taxon>Orchideae</taxon>
        <taxon>Orchidinae</taxon>
        <taxon>Platanthera</taxon>
    </lineage>
</organism>
<keyword evidence="2" id="KW-1185">Reference proteome</keyword>
<name>A0ABR2M3M5_9ASPA</name>
<dbReference type="Proteomes" id="UP001412067">
    <property type="component" value="Unassembled WGS sequence"/>
</dbReference>
<proteinExistence type="predicted"/>
<dbReference type="EMBL" id="JBBWWR010000012">
    <property type="protein sequence ID" value="KAK8958281.1"/>
    <property type="molecule type" value="Genomic_DNA"/>
</dbReference>
<accession>A0ABR2M3M5</accession>
<reference evidence="1 2" key="1">
    <citation type="journal article" date="2022" name="Nat. Plants">
        <title>Genomes of leafy and leafless Platanthera orchids illuminate the evolution of mycoheterotrophy.</title>
        <authorList>
            <person name="Li M.H."/>
            <person name="Liu K.W."/>
            <person name="Li Z."/>
            <person name="Lu H.C."/>
            <person name="Ye Q.L."/>
            <person name="Zhang D."/>
            <person name="Wang J.Y."/>
            <person name="Li Y.F."/>
            <person name="Zhong Z.M."/>
            <person name="Liu X."/>
            <person name="Yu X."/>
            <person name="Liu D.K."/>
            <person name="Tu X.D."/>
            <person name="Liu B."/>
            <person name="Hao Y."/>
            <person name="Liao X.Y."/>
            <person name="Jiang Y.T."/>
            <person name="Sun W.H."/>
            <person name="Chen J."/>
            <person name="Chen Y.Q."/>
            <person name="Ai Y."/>
            <person name="Zhai J.W."/>
            <person name="Wu S.S."/>
            <person name="Zhou Z."/>
            <person name="Hsiao Y.Y."/>
            <person name="Wu W.L."/>
            <person name="Chen Y.Y."/>
            <person name="Lin Y.F."/>
            <person name="Hsu J.L."/>
            <person name="Li C.Y."/>
            <person name="Wang Z.W."/>
            <person name="Zhao X."/>
            <person name="Zhong W.Y."/>
            <person name="Ma X.K."/>
            <person name="Ma L."/>
            <person name="Huang J."/>
            <person name="Chen G.Z."/>
            <person name="Huang M.Z."/>
            <person name="Huang L."/>
            <person name="Peng D.H."/>
            <person name="Luo Y.B."/>
            <person name="Zou S.Q."/>
            <person name="Chen S.P."/>
            <person name="Lan S."/>
            <person name="Tsai W.C."/>
            <person name="Van de Peer Y."/>
            <person name="Liu Z.J."/>
        </authorList>
    </citation>
    <scope>NUCLEOTIDE SEQUENCE [LARGE SCALE GENOMIC DNA]</scope>
    <source>
        <strain evidence="1">Lor288</strain>
    </source>
</reference>